<dbReference type="CDD" id="cd00761">
    <property type="entry name" value="Glyco_tranf_GTA_type"/>
    <property type="match status" value="1"/>
</dbReference>
<feature type="compositionally biased region" description="Basic and acidic residues" evidence="1">
    <location>
        <begin position="575"/>
        <end position="589"/>
    </location>
</feature>
<keyword evidence="2" id="KW-1133">Transmembrane helix</keyword>
<organism evidence="3 4">
    <name type="scientific">Colletotrichum lupini</name>
    <dbReference type="NCBI Taxonomy" id="145971"/>
    <lineage>
        <taxon>Eukaryota</taxon>
        <taxon>Fungi</taxon>
        <taxon>Dikarya</taxon>
        <taxon>Ascomycota</taxon>
        <taxon>Pezizomycotina</taxon>
        <taxon>Sordariomycetes</taxon>
        <taxon>Hypocreomycetidae</taxon>
        <taxon>Glomerellales</taxon>
        <taxon>Glomerellaceae</taxon>
        <taxon>Colletotrichum</taxon>
        <taxon>Colletotrichum acutatum species complex</taxon>
    </lineage>
</organism>
<keyword evidence="2" id="KW-0812">Transmembrane</keyword>
<evidence type="ECO:0000256" key="1">
    <source>
        <dbReference type="SAM" id="MobiDB-lite"/>
    </source>
</evidence>
<feature type="transmembrane region" description="Helical" evidence="2">
    <location>
        <begin position="60"/>
        <end position="80"/>
    </location>
</feature>
<feature type="region of interest" description="Disordered" evidence="1">
    <location>
        <begin position="567"/>
        <end position="600"/>
    </location>
</feature>
<evidence type="ECO:0000313" key="3">
    <source>
        <dbReference type="EMBL" id="UQC84971.1"/>
    </source>
</evidence>
<evidence type="ECO:0000256" key="2">
    <source>
        <dbReference type="SAM" id="Phobius"/>
    </source>
</evidence>
<accession>A0A9Q8SYD1</accession>
<evidence type="ECO:0000313" key="4">
    <source>
        <dbReference type="Proteomes" id="UP000830671"/>
    </source>
</evidence>
<keyword evidence="2" id="KW-0472">Membrane</keyword>
<dbReference type="EMBL" id="CP019477">
    <property type="protein sequence ID" value="UQC84971.1"/>
    <property type="molecule type" value="Genomic_DNA"/>
</dbReference>
<reference evidence="3" key="1">
    <citation type="journal article" date="2021" name="Mol. Plant Microbe Interact.">
        <title>Complete Genome Sequence of the Plant-Pathogenic Fungus Colletotrichum lupini.</title>
        <authorList>
            <person name="Baroncelli R."/>
            <person name="Pensec F."/>
            <person name="Da Lio D."/>
            <person name="Boufleur T."/>
            <person name="Vicente I."/>
            <person name="Sarrocco S."/>
            <person name="Picot A."/>
            <person name="Baraldi E."/>
            <person name="Sukno S."/>
            <person name="Thon M."/>
            <person name="Le Floch G."/>
        </authorList>
    </citation>
    <scope>NUCLEOTIDE SEQUENCE</scope>
    <source>
        <strain evidence="3">IMI 504893</strain>
    </source>
</reference>
<dbReference type="KEGG" id="clup:CLUP02_10467"/>
<proteinExistence type="predicted"/>
<dbReference type="GeneID" id="73344453"/>
<protein>
    <submittedName>
        <fullName evidence="3">Uncharacterized protein</fullName>
    </submittedName>
</protein>
<dbReference type="Proteomes" id="UP000830671">
    <property type="component" value="Chromosome 5"/>
</dbReference>
<dbReference type="AlphaFoldDB" id="A0A9Q8SYD1"/>
<sequence length="1109" mass="123993">MKSRCGKEIREAMDQGVAWMCWGARCSLFQHAPFSGLHYPQMQTADSTSVATPGLKQCRVAIGSCYLVGVGAIIAAFRILEIVEAQAENRLRRYDNEEQEENETNMGVHNEYIAVCLPVKDSAMVVSLYPYIRIRIMLLIVMPESTVTAGRVPFFCSLVKDAWIESQSWRWWPASSNPAGEHQQGSTEKDYRNFDRGEGVWEESRTEPWTVSEEYRAQGLPSRGEATNECSAVSTLNSFEKEKWREEGQARSQGSQGFQGDVGKTPFWHPPQLSNDGNSPLCRELTQAPGGSARYEGLVACAARVDCHWYRRPNQAIIRAPALSETFNAQAREPWKGVGNVQKGEKEEGEAGEASKHLSVTSTNLVCSSVYTRRAEASKVNLIYGGSGEEAVRRVRMESTCQLWYWLLTTWGQIELRWCPYLLLEAYQTVFGLELTHVNVPASSTPMLHFDSDRILAMLSAQKSEWAAGPAETLVVYTSRPETSRTFDIVLELDSSATRDRHEQNKWRWPSLFLLACFHHARLGREDRNSNLSGGCISVRIHRRWHGDEIGGYGTGTFLSPMQNDLQGQGGMDSTARDTLSEAPERSLEWTEDAWPGGRRNREKNEFGALPCPACFDELQSAPVKPRVHRSIAATEALPDGAVLSMSFCLGGRRIVSAGDFEDCPVLFPICTSIMECICVISGGVKYDAEQGKWPFGRTSGRINRSLANELALPTNHLFNSLQQSASKPRGTRYVVNRVRASMTIIKGCSSHSLGLSRHLSSPALHPASVITRSAKASSSFKLGEKQAAPSTEQQWPETYEQYLFCRLDKSCSPGSIHVLSRVAGHLTSSTIRNDTSRIPASKRSTKLLDLPWQKSIREYHKEAYRWMITCAAITPLRTGDYSRRDNGGPGTGRRNMVLATYEYVWYYDVDSVADHDWPFRVALCDALLVIDHPLVIIASPLVIFVPFRRDLRMVEPTQVAINDKKPRTLRHSGRDACISLGISAQVQELAPLTAFNQKRLERLEMRPVDPATLSWVHLSLWSRNIRKLEFRMVMIDANTRLACRHVVRKLCMQITSPGVDIGSCQVGGTDEVHRNRVALLLSLRTKSEYPSAAVPPGCQVLTTCQLSN</sequence>
<gene>
    <name evidence="3" type="ORF">CLUP02_10467</name>
</gene>
<dbReference type="RefSeq" id="XP_049146588.1">
    <property type="nucleotide sequence ID" value="XM_049289443.1"/>
</dbReference>
<name>A0A9Q8SYD1_9PEZI</name>
<keyword evidence="4" id="KW-1185">Reference proteome</keyword>